<keyword evidence="5 7" id="KW-1133">Transmembrane helix</keyword>
<keyword evidence="6 7" id="KW-0472">Membrane</keyword>
<dbReference type="InterPro" id="IPR035906">
    <property type="entry name" value="MetI-like_sf"/>
</dbReference>
<reference evidence="9" key="1">
    <citation type="submission" date="2017-08" db="EMBL/GenBank/DDBJ databases">
        <authorList>
            <person name="Imhoff J.F."/>
            <person name="Rahn T."/>
            <person name="Kuenzel S."/>
            <person name="Neulinger S.C."/>
        </authorList>
    </citation>
    <scope>NUCLEOTIDE SEQUENCE</scope>
    <source>
        <strain evidence="9">DSM 9154</strain>
    </source>
</reference>
<keyword evidence="3" id="KW-1003">Cell membrane</keyword>
<evidence type="ECO:0000256" key="3">
    <source>
        <dbReference type="ARBA" id="ARBA00022475"/>
    </source>
</evidence>
<feature type="transmembrane region" description="Helical" evidence="7">
    <location>
        <begin position="41"/>
        <end position="61"/>
    </location>
</feature>
<dbReference type="Gene3D" id="1.10.3720.10">
    <property type="entry name" value="MetI-like"/>
    <property type="match status" value="1"/>
</dbReference>
<comment type="subcellular location">
    <subcellularLocation>
        <location evidence="1 7">Cell membrane</location>
        <topology evidence="1 7">Multi-pass membrane protein</topology>
    </subcellularLocation>
</comment>
<dbReference type="Proteomes" id="UP000778970">
    <property type="component" value="Unassembled WGS sequence"/>
</dbReference>
<gene>
    <name evidence="9" type="primary">phnE</name>
    <name evidence="9" type="ORF">CKO21_14900</name>
</gene>
<evidence type="ECO:0000256" key="6">
    <source>
        <dbReference type="ARBA" id="ARBA00023136"/>
    </source>
</evidence>
<dbReference type="GO" id="GO:0005886">
    <property type="term" value="C:plasma membrane"/>
    <property type="evidence" value="ECO:0007669"/>
    <property type="project" value="UniProtKB-SubCell"/>
</dbReference>
<keyword evidence="10" id="KW-1185">Reference proteome</keyword>
<evidence type="ECO:0000256" key="7">
    <source>
        <dbReference type="RuleBase" id="RU363032"/>
    </source>
</evidence>
<evidence type="ECO:0000313" key="10">
    <source>
        <dbReference type="Proteomes" id="UP000778970"/>
    </source>
</evidence>
<sequence>MASDSSATGSGLSGSAARTLSDQRLDQIEASYASVVRRRNLYTLLMVVVCTVIIVGGFQTAEEANSGTFWGGITAFFDYPADIIGEAVARGWGWFAVVWKYVPALIETINIAILSTLIGFVGGGLLSFVASRNLVGSKPLVWAMRRVMDITRALPELVLALFAVLVIGPEALAAVFAIAFHTTGALAKLFSEVNENADMRPVHGLQAAGGSWVQRMRFGVLPTVLPNFLSYGLLRLEINVRASAIVGFVGAGGLGQALKTNVGWKHGADVAAIMFLLIATIIAIDYFSTWARRQLTGSAGVI</sequence>
<evidence type="ECO:0000256" key="2">
    <source>
        <dbReference type="ARBA" id="ARBA00022448"/>
    </source>
</evidence>
<dbReference type="AlphaFoldDB" id="A0A934QL48"/>
<organism evidence="9 10">
    <name type="scientific">Rhodovibrio salinarum</name>
    <dbReference type="NCBI Taxonomy" id="1087"/>
    <lineage>
        <taxon>Bacteria</taxon>
        <taxon>Pseudomonadati</taxon>
        <taxon>Pseudomonadota</taxon>
        <taxon>Alphaproteobacteria</taxon>
        <taxon>Rhodospirillales</taxon>
        <taxon>Rhodovibrionaceae</taxon>
        <taxon>Rhodovibrio</taxon>
    </lineage>
</organism>
<dbReference type="PROSITE" id="PS50928">
    <property type="entry name" value="ABC_TM1"/>
    <property type="match status" value="1"/>
</dbReference>
<evidence type="ECO:0000256" key="5">
    <source>
        <dbReference type="ARBA" id="ARBA00022989"/>
    </source>
</evidence>
<comment type="similarity">
    <text evidence="7">Belongs to the binding-protein-dependent transport system permease family.</text>
</comment>
<dbReference type="InterPro" id="IPR005769">
    <property type="entry name" value="PhnE/PtxC"/>
</dbReference>
<dbReference type="CDD" id="cd06261">
    <property type="entry name" value="TM_PBP2"/>
    <property type="match status" value="1"/>
</dbReference>
<keyword evidence="4 7" id="KW-0812">Transmembrane</keyword>
<evidence type="ECO:0000259" key="8">
    <source>
        <dbReference type="PROSITE" id="PS50928"/>
    </source>
</evidence>
<dbReference type="EMBL" id="NRRE01000028">
    <property type="protein sequence ID" value="MBK1698535.1"/>
    <property type="molecule type" value="Genomic_DNA"/>
</dbReference>
<name>A0A934QL48_9PROT</name>
<proteinExistence type="inferred from homology"/>
<feature type="transmembrane region" description="Helical" evidence="7">
    <location>
        <begin position="270"/>
        <end position="288"/>
    </location>
</feature>
<dbReference type="NCBIfam" id="TIGR01097">
    <property type="entry name" value="PhnE"/>
    <property type="match status" value="1"/>
</dbReference>
<feature type="transmembrane region" description="Helical" evidence="7">
    <location>
        <begin position="156"/>
        <end position="180"/>
    </location>
</feature>
<dbReference type="GO" id="GO:0015416">
    <property type="term" value="F:ABC-type phosphonate transporter activity"/>
    <property type="evidence" value="ECO:0007669"/>
    <property type="project" value="InterPro"/>
</dbReference>
<feature type="domain" description="ABC transmembrane type-1" evidence="8">
    <location>
        <begin position="105"/>
        <end position="288"/>
    </location>
</feature>
<evidence type="ECO:0000256" key="1">
    <source>
        <dbReference type="ARBA" id="ARBA00004651"/>
    </source>
</evidence>
<accession>A0A934QL48</accession>
<dbReference type="SUPFAM" id="SSF161098">
    <property type="entry name" value="MetI-like"/>
    <property type="match status" value="1"/>
</dbReference>
<feature type="transmembrane region" description="Helical" evidence="7">
    <location>
        <begin position="109"/>
        <end position="135"/>
    </location>
</feature>
<evidence type="ECO:0000313" key="9">
    <source>
        <dbReference type="EMBL" id="MBK1698535.1"/>
    </source>
</evidence>
<dbReference type="PANTHER" id="PTHR30043:SF1">
    <property type="entry name" value="ABC TRANSPORT SYSTEM PERMEASE PROTEIN P69"/>
    <property type="match status" value="1"/>
</dbReference>
<dbReference type="InterPro" id="IPR000515">
    <property type="entry name" value="MetI-like"/>
</dbReference>
<keyword evidence="2 7" id="KW-0813">Transport</keyword>
<dbReference type="Pfam" id="PF00528">
    <property type="entry name" value="BPD_transp_1"/>
    <property type="match status" value="1"/>
</dbReference>
<evidence type="ECO:0000256" key="4">
    <source>
        <dbReference type="ARBA" id="ARBA00022692"/>
    </source>
</evidence>
<dbReference type="PANTHER" id="PTHR30043">
    <property type="entry name" value="PHOSPHONATES TRANSPORT SYSTEM PERMEASE PROTEIN"/>
    <property type="match status" value="1"/>
</dbReference>
<reference evidence="9" key="2">
    <citation type="journal article" date="2020" name="Microorganisms">
        <title>Osmotic Adaptation and Compatible Solute Biosynthesis of Phototrophic Bacteria as Revealed from Genome Analyses.</title>
        <authorList>
            <person name="Imhoff J.F."/>
            <person name="Rahn T."/>
            <person name="Kunzel S."/>
            <person name="Keller A."/>
            <person name="Neulinger S.C."/>
        </authorList>
    </citation>
    <scope>NUCLEOTIDE SEQUENCE</scope>
    <source>
        <strain evidence="9">DSM 9154</strain>
    </source>
</reference>
<dbReference type="RefSeq" id="WP_081728780.1">
    <property type="nucleotide sequence ID" value="NZ_NRRE01000028.1"/>
</dbReference>
<comment type="caution">
    <text evidence="9">The sequence shown here is derived from an EMBL/GenBank/DDBJ whole genome shotgun (WGS) entry which is preliminary data.</text>
</comment>
<protein>
    <submittedName>
        <fullName evidence="9">Phosphonate ABC transporter, permease protein PhnE</fullName>
    </submittedName>
</protein>